<protein>
    <recommendedName>
        <fullName evidence="2">Nucleotidyltransferase</fullName>
    </recommendedName>
</protein>
<proteinExistence type="predicted"/>
<sequence>MLEQSETSYFSEPSASLDPRLFRDDKMQSSVRSAILQLLFNHLNQNYTGGEAWSRVWLAGSGVSYQWAAHRDPGDLDCLVVVDYRRFRESNNRYAGLSDKEIADMLNEGIRHELHPITTRFLDSFELTFYAITSPDITDIKPYAAYSLTDDDWTVAPEQKPLVVPMGWKNYSDSDRIQTIKVLTNYKNAKDKYEAASNEAIKANARSEMRMAMAQAVAMYEGIHSDRSNAFSATGEGYSDFANYRWQAGKQSGVIQGLRAIKDEMDAEDEALQKSTYGVDLPDANTLIRRAATYRNH</sequence>
<evidence type="ECO:0008006" key="2">
    <source>
        <dbReference type="Google" id="ProtNLM"/>
    </source>
</evidence>
<evidence type="ECO:0000313" key="1">
    <source>
        <dbReference type="EMBL" id="CAB4129678.1"/>
    </source>
</evidence>
<gene>
    <name evidence="1" type="ORF">UFOVP115_84</name>
</gene>
<accession>A0A6J5L4K6</accession>
<organism evidence="1">
    <name type="scientific">uncultured Caudovirales phage</name>
    <dbReference type="NCBI Taxonomy" id="2100421"/>
    <lineage>
        <taxon>Viruses</taxon>
        <taxon>Duplodnaviria</taxon>
        <taxon>Heunggongvirae</taxon>
        <taxon>Uroviricota</taxon>
        <taxon>Caudoviricetes</taxon>
        <taxon>Peduoviridae</taxon>
        <taxon>Maltschvirus</taxon>
        <taxon>Maltschvirus maltsch</taxon>
    </lineage>
</organism>
<dbReference type="EMBL" id="LR796236">
    <property type="protein sequence ID" value="CAB4129678.1"/>
    <property type="molecule type" value="Genomic_DNA"/>
</dbReference>
<name>A0A6J5L4K6_9CAUD</name>
<reference evidence="1" key="1">
    <citation type="submission" date="2020-04" db="EMBL/GenBank/DDBJ databases">
        <authorList>
            <person name="Chiriac C."/>
            <person name="Salcher M."/>
            <person name="Ghai R."/>
            <person name="Kavagutti S V."/>
        </authorList>
    </citation>
    <scope>NUCLEOTIDE SEQUENCE</scope>
</reference>